<dbReference type="InterPro" id="IPR006995">
    <property type="entry name" value="ATP_synth_F0_jsu"/>
</dbReference>
<dbReference type="PANTHER" id="PTHR28060">
    <property type="entry name" value="ATP SYNTHASE SUBUNIT J, MITOCHONDRIAL"/>
    <property type="match status" value="1"/>
</dbReference>
<sequence>MTPPLRRRGLGTGQTSQTSLLLFRLLPHHLPEYRILPAFDSPVTMSLLGKKFPGALAKPMAPFFAAGLIVLYGVNSLQNALSNTAQYKSDPRNPNAKPAGKADH</sequence>
<dbReference type="PANTHER" id="PTHR28060:SF1">
    <property type="entry name" value="ATP SYNTHASE SUBUNIT J, MITOCHONDRIAL"/>
    <property type="match status" value="1"/>
</dbReference>
<dbReference type="Pfam" id="PF04911">
    <property type="entry name" value="ATP-synt_J"/>
    <property type="match status" value="1"/>
</dbReference>
<dbReference type="GeneID" id="81459245"/>
<keyword evidence="3" id="KW-1185">Reference proteome</keyword>
<dbReference type="GO" id="GO:0045259">
    <property type="term" value="C:proton-transporting ATP synthase complex"/>
    <property type="evidence" value="ECO:0007669"/>
    <property type="project" value="InterPro"/>
</dbReference>
<proteinExistence type="predicted"/>
<dbReference type="OrthoDB" id="5520611at2759"/>
<reference evidence="2" key="1">
    <citation type="submission" date="2022-12" db="EMBL/GenBank/DDBJ databases">
        <authorList>
            <person name="Petersen C."/>
        </authorList>
    </citation>
    <scope>NUCLEOTIDE SEQUENCE</scope>
    <source>
        <strain evidence="2">IBT 3081</strain>
    </source>
</reference>
<feature type="region of interest" description="Disordered" evidence="1">
    <location>
        <begin position="84"/>
        <end position="104"/>
    </location>
</feature>
<dbReference type="GO" id="GO:0046933">
    <property type="term" value="F:proton-transporting ATP synthase activity, rotational mechanism"/>
    <property type="evidence" value="ECO:0007669"/>
    <property type="project" value="TreeGrafter"/>
</dbReference>
<evidence type="ECO:0000256" key="1">
    <source>
        <dbReference type="SAM" id="MobiDB-lite"/>
    </source>
</evidence>
<dbReference type="AlphaFoldDB" id="A0A9W9STI7"/>
<name>A0A9W9STI7_9EURO</name>
<dbReference type="RefSeq" id="XP_056584197.1">
    <property type="nucleotide sequence ID" value="XM_056720062.1"/>
</dbReference>
<comment type="caution">
    <text evidence="2">The sequence shown here is derived from an EMBL/GenBank/DDBJ whole genome shotgun (WGS) entry which is preliminary data.</text>
</comment>
<dbReference type="Proteomes" id="UP001147752">
    <property type="component" value="Unassembled WGS sequence"/>
</dbReference>
<reference evidence="2" key="2">
    <citation type="journal article" date="2023" name="IMA Fungus">
        <title>Comparative genomic study of the Penicillium genus elucidates a diverse pangenome and 15 lateral gene transfer events.</title>
        <authorList>
            <person name="Petersen C."/>
            <person name="Sorensen T."/>
            <person name="Nielsen M.R."/>
            <person name="Sondergaard T.E."/>
            <person name="Sorensen J.L."/>
            <person name="Fitzpatrick D.A."/>
            <person name="Frisvad J.C."/>
            <person name="Nielsen K.L."/>
        </authorList>
    </citation>
    <scope>NUCLEOTIDE SEQUENCE</scope>
    <source>
        <strain evidence="2">IBT 3081</strain>
    </source>
</reference>
<gene>
    <name evidence="2" type="ORF">N7517_002332</name>
</gene>
<evidence type="ECO:0000313" key="2">
    <source>
        <dbReference type="EMBL" id="KAJ5384421.1"/>
    </source>
</evidence>
<accession>A0A9W9STI7</accession>
<organism evidence="2 3">
    <name type="scientific">Penicillium concentricum</name>
    <dbReference type="NCBI Taxonomy" id="293559"/>
    <lineage>
        <taxon>Eukaryota</taxon>
        <taxon>Fungi</taxon>
        <taxon>Dikarya</taxon>
        <taxon>Ascomycota</taxon>
        <taxon>Pezizomycotina</taxon>
        <taxon>Eurotiomycetes</taxon>
        <taxon>Eurotiomycetidae</taxon>
        <taxon>Eurotiales</taxon>
        <taxon>Aspergillaceae</taxon>
        <taxon>Penicillium</taxon>
    </lineage>
</organism>
<evidence type="ECO:0008006" key="4">
    <source>
        <dbReference type="Google" id="ProtNLM"/>
    </source>
</evidence>
<evidence type="ECO:0000313" key="3">
    <source>
        <dbReference type="Proteomes" id="UP001147752"/>
    </source>
</evidence>
<dbReference type="EMBL" id="JAPZBT010000001">
    <property type="protein sequence ID" value="KAJ5384421.1"/>
    <property type="molecule type" value="Genomic_DNA"/>
</dbReference>
<protein>
    <recommendedName>
        <fullName evidence="4">ATPase, F0 complex, subunit J</fullName>
    </recommendedName>
</protein>